<dbReference type="EMBL" id="CP054929">
    <property type="protein sequence ID" value="QKW51259.1"/>
    <property type="molecule type" value="Genomic_DNA"/>
</dbReference>
<protein>
    <submittedName>
        <fullName evidence="2">Uncharacterized protein</fullName>
    </submittedName>
</protein>
<keyword evidence="3" id="KW-1185">Reference proteome</keyword>
<evidence type="ECO:0000256" key="1">
    <source>
        <dbReference type="SAM" id="MobiDB-lite"/>
    </source>
</evidence>
<dbReference type="Proteomes" id="UP000509303">
    <property type="component" value="Chromosome"/>
</dbReference>
<name>A0A7H8N9Q8_9ACTN</name>
<reference evidence="2 3" key="1">
    <citation type="submission" date="2020-06" db="EMBL/GenBank/DDBJ databases">
        <title>Genome mining for natural products.</title>
        <authorList>
            <person name="Zhang B."/>
            <person name="Shi J."/>
            <person name="Ge H."/>
        </authorList>
    </citation>
    <scope>NUCLEOTIDE SEQUENCE [LARGE SCALE GENOMIC DNA]</scope>
    <source>
        <strain evidence="2 3">NA00687</strain>
    </source>
</reference>
<accession>A0A7H8N9Q8</accession>
<gene>
    <name evidence="2" type="ORF">HUT08_18880</name>
</gene>
<sequence>MVFVVIGSCLAALIAVTAVADRRLRRRRRVAQDGAAMSHAVRSARRDVRAWSAGTGGHSGEDTSWMGRG</sequence>
<evidence type="ECO:0000313" key="3">
    <source>
        <dbReference type="Proteomes" id="UP000509303"/>
    </source>
</evidence>
<dbReference type="AlphaFoldDB" id="A0A7H8N9Q8"/>
<proteinExistence type="predicted"/>
<feature type="region of interest" description="Disordered" evidence="1">
    <location>
        <begin position="48"/>
        <end position="69"/>
    </location>
</feature>
<dbReference type="RefSeq" id="WP_176162981.1">
    <property type="nucleotide sequence ID" value="NZ_CP054929.1"/>
</dbReference>
<organism evidence="2 3">
    <name type="scientific">Streptomyces buecherae</name>
    <dbReference type="NCBI Taxonomy" id="2763006"/>
    <lineage>
        <taxon>Bacteria</taxon>
        <taxon>Bacillati</taxon>
        <taxon>Actinomycetota</taxon>
        <taxon>Actinomycetes</taxon>
        <taxon>Kitasatosporales</taxon>
        <taxon>Streptomycetaceae</taxon>
        <taxon>Streptomyces</taxon>
    </lineage>
</organism>
<evidence type="ECO:0000313" key="2">
    <source>
        <dbReference type="EMBL" id="QKW51259.1"/>
    </source>
</evidence>